<dbReference type="AlphaFoldDB" id="A0A8J7RDD4"/>
<dbReference type="SUPFAM" id="SSF52540">
    <property type="entry name" value="P-loop containing nucleoside triphosphate hydrolases"/>
    <property type="match status" value="1"/>
</dbReference>
<dbReference type="Proteomes" id="UP000770586">
    <property type="component" value="Unassembled WGS sequence"/>
</dbReference>
<evidence type="ECO:0000256" key="7">
    <source>
        <dbReference type="ARBA" id="ARBA00064420"/>
    </source>
</evidence>
<dbReference type="PANTHER" id="PTHR42794">
    <property type="entry name" value="HEMIN IMPORT ATP-BINDING PROTEIN HMUV"/>
    <property type="match status" value="1"/>
</dbReference>
<dbReference type="FunFam" id="3.40.50.300:FF:000134">
    <property type="entry name" value="Iron-enterobactin ABC transporter ATP-binding protein"/>
    <property type="match status" value="1"/>
</dbReference>
<evidence type="ECO:0000256" key="4">
    <source>
        <dbReference type="ARBA" id="ARBA00022967"/>
    </source>
</evidence>
<evidence type="ECO:0000256" key="6">
    <source>
        <dbReference type="ARBA" id="ARBA00058960"/>
    </source>
</evidence>
<dbReference type="Pfam" id="PF00005">
    <property type="entry name" value="ABC_tran"/>
    <property type="match status" value="1"/>
</dbReference>
<accession>A0A8J7RDD4</accession>
<dbReference type="SMART" id="SM00382">
    <property type="entry name" value="AAA"/>
    <property type="match status" value="1"/>
</dbReference>
<feature type="domain" description="ABC transporter" evidence="12">
    <location>
        <begin position="43"/>
        <end position="279"/>
    </location>
</feature>
<keyword evidence="4" id="KW-1278">Translocase</keyword>
<comment type="catalytic activity">
    <reaction evidence="5">
        <text>an R-cob(III)alamin(out) + ATP + H2O = an R-cob(III)alamin(in) + ADP + phosphate + H(+)</text>
        <dbReference type="Rhea" id="RHEA:17873"/>
        <dbReference type="ChEBI" id="CHEBI:15377"/>
        <dbReference type="ChEBI" id="CHEBI:15378"/>
        <dbReference type="ChEBI" id="CHEBI:30616"/>
        <dbReference type="ChEBI" id="CHEBI:43474"/>
        <dbReference type="ChEBI" id="CHEBI:140785"/>
        <dbReference type="ChEBI" id="CHEBI:456216"/>
        <dbReference type="EC" id="7.6.2.8"/>
    </reaction>
</comment>
<evidence type="ECO:0000256" key="2">
    <source>
        <dbReference type="ARBA" id="ARBA00022741"/>
    </source>
</evidence>
<comment type="subunit">
    <text evidence="7">The complex is composed of two ATP-binding proteins (BtuD), two transmembrane proteins (BtuC) and a solute-binding protein (BtuF).</text>
</comment>
<evidence type="ECO:0000256" key="10">
    <source>
        <dbReference type="ARBA" id="ARBA00077139"/>
    </source>
</evidence>
<dbReference type="EC" id="7.6.2.8" evidence="8"/>
<evidence type="ECO:0000256" key="8">
    <source>
        <dbReference type="ARBA" id="ARBA00066387"/>
    </source>
</evidence>
<dbReference type="InterPro" id="IPR003593">
    <property type="entry name" value="AAA+_ATPase"/>
</dbReference>
<dbReference type="PROSITE" id="PS00211">
    <property type="entry name" value="ABC_TRANSPORTER_1"/>
    <property type="match status" value="1"/>
</dbReference>
<evidence type="ECO:0000256" key="11">
    <source>
        <dbReference type="SAM" id="MobiDB-lite"/>
    </source>
</evidence>
<keyword evidence="1" id="KW-0813">Transport</keyword>
<name>A0A8J7RDD4_9EURY</name>
<comment type="function">
    <text evidence="6">Required for corrinoid utilization. Probably part of the ABC transporter complex BtuCDF involved in cobalamin (vitamin B12) import. Probably responsible for energy coupling to the transport system.</text>
</comment>
<feature type="region of interest" description="Disordered" evidence="11">
    <location>
        <begin position="1"/>
        <end position="35"/>
    </location>
</feature>
<evidence type="ECO:0000313" key="13">
    <source>
        <dbReference type="EMBL" id="MBP1901916.1"/>
    </source>
</evidence>
<dbReference type="InterPro" id="IPR027417">
    <property type="entry name" value="P-loop_NTPase"/>
</dbReference>
<dbReference type="GO" id="GO:0016887">
    <property type="term" value="F:ATP hydrolysis activity"/>
    <property type="evidence" value="ECO:0007669"/>
    <property type="project" value="InterPro"/>
</dbReference>
<proteinExistence type="predicted"/>
<dbReference type="PANTHER" id="PTHR42794:SF1">
    <property type="entry name" value="HEMIN IMPORT ATP-BINDING PROTEIN HMUV"/>
    <property type="match status" value="1"/>
</dbReference>
<evidence type="ECO:0000256" key="5">
    <source>
        <dbReference type="ARBA" id="ARBA00050590"/>
    </source>
</evidence>
<evidence type="ECO:0000313" key="14">
    <source>
        <dbReference type="Proteomes" id="UP000770586"/>
    </source>
</evidence>
<keyword evidence="2" id="KW-0547">Nucleotide-binding</keyword>
<keyword evidence="14" id="KW-1185">Reference proteome</keyword>
<dbReference type="Gene3D" id="3.40.50.300">
    <property type="entry name" value="P-loop containing nucleotide triphosphate hydrolases"/>
    <property type="match status" value="1"/>
</dbReference>
<evidence type="ECO:0000256" key="9">
    <source>
        <dbReference type="ARBA" id="ARBA00073649"/>
    </source>
</evidence>
<dbReference type="InterPro" id="IPR017871">
    <property type="entry name" value="ABC_transporter-like_CS"/>
</dbReference>
<dbReference type="EMBL" id="JAGGKE010000005">
    <property type="protein sequence ID" value="MBP1901916.1"/>
    <property type="molecule type" value="Genomic_DNA"/>
</dbReference>
<feature type="compositionally biased region" description="Low complexity" evidence="11">
    <location>
        <begin position="1"/>
        <end position="21"/>
    </location>
</feature>
<dbReference type="InterPro" id="IPR003439">
    <property type="entry name" value="ABC_transporter-like_ATP-bd"/>
</dbReference>
<evidence type="ECO:0000259" key="12">
    <source>
        <dbReference type="PROSITE" id="PS50893"/>
    </source>
</evidence>
<comment type="caution">
    <text evidence="13">The sequence shown here is derived from an EMBL/GenBank/DDBJ whole genome shotgun (WGS) entry which is preliminary data.</text>
</comment>
<evidence type="ECO:0000256" key="1">
    <source>
        <dbReference type="ARBA" id="ARBA00022448"/>
    </source>
</evidence>
<gene>
    <name evidence="13" type="ORF">J2744_001594</name>
</gene>
<reference evidence="13 14" key="1">
    <citation type="submission" date="2021-03" db="EMBL/GenBank/DDBJ databases">
        <title>Genomic Encyclopedia of Type Strains, Phase IV (KMG-IV): sequencing the most valuable type-strain genomes for metagenomic binning, comparative biology and taxonomic classification.</title>
        <authorList>
            <person name="Goeker M."/>
        </authorList>
    </citation>
    <scope>NUCLEOTIDE SEQUENCE [LARGE SCALE GENOMIC DNA]</scope>
    <source>
        <strain evidence="13 14">DSM 12287</strain>
    </source>
</reference>
<dbReference type="PROSITE" id="PS50893">
    <property type="entry name" value="ABC_TRANSPORTER_2"/>
    <property type="match status" value="1"/>
</dbReference>
<sequence>MSADRPADAAASDAADAAESAAARDDPASLPDTARSFGDTPLLSASDVAVSFGDLDVVSGVDLRVEPGSLVGLVGPNGAGKTTVLRAVTGAVEPDAGTVEIGGDPAASLSAKEVGRRVASVPQATNLAFDFRVRHVVEMGRTPHLGRFDGHGVEDDAAVDAAMAAADVDRFADRSITEVSGGERQRVLLARALAQAAPLLLLDEPTASLDVNHAVETLELVREFVDDGDRGAIAAIHDLDAAARYCDEVVVLANGGVRAAGPPESVLSADAVGAAFDAEAFVGRNPATGTPAVTAFPHSDVEGRRVHVIGTGRPAARVVARLAAAGHEPSVGVVPAGDAAAGAAADAGATAVTAPAFEGPSAETVGAACDLAAAADATLAVGFEGSGDAVGPNGEVAAAADRLVTVSAGVGDAELLDAVATATAEE</sequence>
<dbReference type="GO" id="GO:0015420">
    <property type="term" value="F:ABC-type vitamin B12 transporter activity"/>
    <property type="evidence" value="ECO:0007669"/>
    <property type="project" value="UniProtKB-EC"/>
</dbReference>
<organism evidence="13 14">
    <name type="scientific">Halorubrum trapanicum</name>
    <dbReference type="NCBI Taxonomy" id="29284"/>
    <lineage>
        <taxon>Archaea</taxon>
        <taxon>Methanobacteriati</taxon>
        <taxon>Methanobacteriota</taxon>
        <taxon>Stenosarchaea group</taxon>
        <taxon>Halobacteria</taxon>
        <taxon>Halobacteriales</taxon>
        <taxon>Haloferacaceae</taxon>
        <taxon>Halorubrum</taxon>
    </lineage>
</organism>
<dbReference type="GO" id="GO:0005524">
    <property type="term" value="F:ATP binding"/>
    <property type="evidence" value="ECO:0007669"/>
    <property type="project" value="UniProtKB-KW"/>
</dbReference>
<evidence type="ECO:0000256" key="3">
    <source>
        <dbReference type="ARBA" id="ARBA00022840"/>
    </source>
</evidence>
<dbReference type="CDD" id="cd03214">
    <property type="entry name" value="ABC_Iron-Siderophores_B12_Hemin"/>
    <property type="match status" value="1"/>
</dbReference>
<protein>
    <recommendedName>
        <fullName evidence="9">Cobalamin import ATP-binding protein BtuD</fullName>
        <ecNumber evidence="8">7.6.2.8</ecNumber>
    </recommendedName>
    <alternativeName>
        <fullName evidence="10">Vitamin B12-transporting ATPase</fullName>
    </alternativeName>
</protein>
<keyword evidence="3 13" id="KW-0067">ATP-binding</keyword>
<dbReference type="OrthoDB" id="24644at2157"/>
<dbReference type="RefSeq" id="WP_209546407.1">
    <property type="nucleotide sequence ID" value="NZ_JAGGKE010000005.1"/>
</dbReference>